<sequence>MNKDYKELKENFLKILTDAERFCFLTTDNVLKKDSIDKLNSLKKDMSSLKNKYISLKNEMLANNLLSMEFMLKSILNELHMWISFSEKKFNESWDFLITAQTSCRNSRQANYNLVLNFDGRS</sequence>
<dbReference type="EMBL" id="BARW01012535">
    <property type="protein sequence ID" value="GAI84972.1"/>
    <property type="molecule type" value="Genomic_DNA"/>
</dbReference>
<feature type="non-terminal residue" evidence="2">
    <location>
        <position position="122"/>
    </location>
</feature>
<proteinExistence type="predicted"/>
<keyword evidence="1" id="KW-0175">Coiled coil</keyword>
<dbReference type="AlphaFoldDB" id="X1RW60"/>
<name>X1RW60_9ZZZZ</name>
<gene>
    <name evidence="2" type="ORF">S12H4_23549</name>
</gene>
<feature type="coiled-coil region" evidence="1">
    <location>
        <begin position="32"/>
        <end position="59"/>
    </location>
</feature>
<accession>X1RW60</accession>
<reference evidence="2" key="1">
    <citation type="journal article" date="2014" name="Front. Microbiol.">
        <title>High frequency of phylogenetically diverse reductive dehalogenase-homologous genes in deep subseafloor sedimentary metagenomes.</title>
        <authorList>
            <person name="Kawai M."/>
            <person name="Futagami T."/>
            <person name="Toyoda A."/>
            <person name="Takaki Y."/>
            <person name="Nishi S."/>
            <person name="Hori S."/>
            <person name="Arai W."/>
            <person name="Tsubouchi T."/>
            <person name="Morono Y."/>
            <person name="Uchiyama I."/>
            <person name="Ito T."/>
            <person name="Fujiyama A."/>
            <person name="Inagaki F."/>
            <person name="Takami H."/>
        </authorList>
    </citation>
    <scope>NUCLEOTIDE SEQUENCE</scope>
    <source>
        <strain evidence="2">Expedition CK06-06</strain>
    </source>
</reference>
<protein>
    <submittedName>
        <fullName evidence="2">Uncharacterized protein</fullName>
    </submittedName>
</protein>
<evidence type="ECO:0000313" key="2">
    <source>
        <dbReference type="EMBL" id="GAI84972.1"/>
    </source>
</evidence>
<organism evidence="2">
    <name type="scientific">marine sediment metagenome</name>
    <dbReference type="NCBI Taxonomy" id="412755"/>
    <lineage>
        <taxon>unclassified sequences</taxon>
        <taxon>metagenomes</taxon>
        <taxon>ecological metagenomes</taxon>
    </lineage>
</organism>
<evidence type="ECO:0000256" key="1">
    <source>
        <dbReference type="SAM" id="Coils"/>
    </source>
</evidence>
<comment type="caution">
    <text evidence="2">The sequence shown here is derived from an EMBL/GenBank/DDBJ whole genome shotgun (WGS) entry which is preliminary data.</text>
</comment>